<organism evidence="2 3">
    <name type="scientific">Tilletia caries</name>
    <name type="common">wheat bunt fungus</name>
    <dbReference type="NCBI Taxonomy" id="13290"/>
    <lineage>
        <taxon>Eukaryota</taxon>
        <taxon>Fungi</taxon>
        <taxon>Dikarya</taxon>
        <taxon>Basidiomycota</taxon>
        <taxon>Ustilaginomycotina</taxon>
        <taxon>Exobasidiomycetes</taxon>
        <taxon>Tilletiales</taxon>
        <taxon>Tilletiaceae</taxon>
        <taxon>Tilletia</taxon>
    </lineage>
</organism>
<protein>
    <submittedName>
        <fullName evidence="2">Uncharacterized protein</fullName>
    </submittedName>
</protein>
<feature type="region of interest" description="Disordered" evidence="1">
    <location>
        <begin position="29"/>
        <end position="56"/>
    </location>
</feature>
<sequence length="64" mass="7099">SLISLAPFPELLQSLLISPLINHCPSPTCSPFSDASTRTQTKYTSDQHDITSPRLPDNIKPFFI</sequence>
<feature type="non-terminal residue" evidence="2">
    <location>
        <position position="64"/>
    </location>
</feature>
<proteinExistence type="predicted"/>
<accession>A0ABN7IQZ2</accession>
<keyword evidence="3" id="KW-1185">Reference proteome</keyword>
<dbReference type="EMBL" id="CAJHJG010001496">
    <property type="protein sequence ID" value="CAD6912911.1"/>
    <property type="molecule type" value="Genomic_DNA"/>
</dbReference>
<evidence type="ECO:0000256" key="1">
    <source>
        <dbReference type="SAM" id="MobiDB-lite"/>
    </source>
</evidence>
<name>A0ABN7IQZ2_9BASI</name>
<gene>
    <name evidence="2" type="ORF">JKIAZH3_G4843</name>
</gene>
<dbReference type="Proteomes" id="UP000836402">
    <property type="component" value="Unassembled WGS sequence"/>
</dbReference>
<comment type="caution">
    <text evidence="2">The sequence shown here is derived from an EMBL/GenBank/DDBJ whole genome shotgun (WGS) entry which is preliminary data.</text>
</comment>
<evidence type="ECO:0000313" key="3">
    <source>
        <dbReference type="Proteomes" id="UP000836402"/>
    </source>
</evidence>
<reference evidence="2" key="1">
    <citation type="submission" date="2020-10" db="EMBL/GenBank/DDBJ databases">
        <authorList>
            <person name="Sedaghatjoo S."/>
        </authorList>
    </citation>
    <scope>NUCLEOTIDE SEQUENCE</scope>
    <source>
        <strain evidence="2">AZH3</strain>
    </source>
</reference>
<feature type="compositionally biased region" description="Polar residues" evidence="1">
    <location>
        <begin position="29"/>
        <end position="44"/>
    </location>
</feature>
<feature type="non-terminal residue" evidence="2">
    <location>
        <position position="1"/>
    </location>
</feature>
<evidence type="ECO:0000313" key="2">
    <source>
        <dbReference type="EMBL" id="CAD6912911.1"/>
    </source>
</evidence>